<comment type="subcellular location">
    <subcellularLocation>
        <location evidence="1">Membrane</location>
    </subcellularLocation>
</comment>
<dbReference type="OrthoDB" id="1932397at2759"/>
<dbReference type="PANTHER" id="PTHR31113">
    <property type="entry name" value="UPF0496 PROTEIN 3-RELATED"/>
    <property type="match status" value="1"/>
</dbReference>
<evidence type="ECO:0000313" key="7">
    <source>
        <dbReference type="EMBL" id="CDP10627.1"/>
    </source>
</evidence>
<evidence type="ECO:0000313" key="8">
    <source>
        <dbReference type="Proteomes" id="UP000295252"/>
    </source>
</evidence>
<accession>A0A068UQQ8</accession>
<dbReference type="InParanoid" id="A0A068UQQ8"/>
<keyword evidence="8" id="KW-1185">Reference proteome</keyword>
<gene>
    <name evidence="7" type="ORF">GSCOC_T00031401001</name>
</gene>
<evidence type="ECO:0000256" key="3">
    <source>
        <dbReference type="ARBA" id="ARBA00022692"/>
    </source>
</evidence>
<organism evidence="7 8">
    <name type="scientific">Coffea canephora</name>
    <name type="common">Robusta coffee</name>
    <dbReference type="NCBI Taxonomy" id="49390"/>
    <lineage>
        <taxon>Eukaryota</taxon>
        <taxon>Viridiplantae</taxon>
        <taxon>Streptophyta</taxon>
        <taxon>Embryophyta</taxon>
        <taxon>Tracheophyta</taxon>
        <taxon>Spermatophyta</taxon>
        <taxon>Magnoliopsida</taxon>
        <taxon>eudicotyledons</taxon>
        <taxon>Gunneridae</taxon>
        <taxon>Pentapetalae</taxon>
        <taxon>asterids</taxon>
        <taxon>lamiids</taxon>
        <taxon>Gentianales</taxon>
        <taxon>Rubiaceae</taxon>
        <taxon>Ixoroideae</taxon>
        <taxon>Gardenieae complex</taxon>
        <taxon>Bertiereae - Coffeeae clade</taxon>
        <taxon>Coffeeae</taxon>
        <taxon>Coffea</taxon>
    </lineage>
</organism>
<dbReference type="GO" id="GO:0016020">
    <property type="term" value="C:membrane"/>
    <property type="evidence" value="ECO:0007669"/>
    <property type="project" value="UniProtKB-SubCell"/>
</dbReference>
<dbReference type="FunCoup" id="A0A068UQQ8">
    <property type="interactions" value="761"/>
</dbReference>
<feature type="region of interest" description="Disordered" evidence="6">
    <location>
        <begin position="1"/>
        <end position="36"/>
    </location>
</feature>
<evidence type="ECO:0000256" key="2">
    <source>
        <dbReference type="ARBA" id="ARBA00009074"/>
    </source>
</evidence>
<dbReference type="EMBL" id="HG739129">
    <property type="protein sequence ID" value="CDP10627.1"/>
    <property type="molecule type" value="Genomic_DNA"/>
</dbReference>
<feature type="compositionally biased region" description="Polar residues" evidence="6">
    <location>
        <begin position="8"/>
        <end position="36"/>
    </location>
</feature>
<evidence type="ECO:0000256" key="5">
    <source>
        <dbReference type="ARBA" id="ARBA00023136"/>
    </source>
</evidence>
<dbReference type="Gramene" id="CDP10627">
    <property type="protein sequence ID" value="CDP10627"/>
    <property type="gene ID" value="GSCOC_T00031401001"/>
</dbReference>
<sequence length="425" mass="48169">MLPCLRPSPSTAATNSHASPTFSQGSVDGTAASSFQPSPTVNLTREYACAVQTSSYSEIWSKIHHDSHYNEKVDVGQVELLEESELLEQVLRPSHEFVSEALSHIRLSPLTKLVATYFKHSESTSRLCLFIHRSVHRARLIYASFDNLLDILPEDLDNGAPSLSQFQCDRVFDIFLQFDQFDNPFPSPGSYNFDDMRHCFSQLRQELDHRLHKSRSKIRLLHHATRGSVVCLFAATVGVVISAVVVATHAFAALVASPLCPVCLPSKVSKREVSHLAQLDAAAKGTYVLHNDLDTIDRLVARLHMAFEGDKLLIRLGLERGRDRHSIQEVVKQLRKTRSNFLQQLTDLDEHLFHGISAFLYHQMANKDNGFWRSCKLYQDKLGVFKPVRIWKHSSWDWNPLKLARTVSECARRCHQMAVATKMLQ</sequence>
<evidence type="ECO:0000256" key="6">
    <source>
        <dbReference type="SAM" id="MobiDB-lite"/>
    </source>
</evidence>
<evidence type="ECO:0000256" key="1">
    <source>
        <dbReference type="ARBA" id="ARBA00004370"/>
    </source>
</evidence>
<dbReference type="PhylomeDB" id="A0A068UQQ8"/>
<dbReference type="PANTHER" id="PTHR31113:SF5">
    <property type="entry name" value="OS04G0405700 PROTEIN"/>
    <property type="match status" value="1"/>
</dbReference>
<evidence type="ECO:0000256" key="4">
    <source>
        <dbReference type="ARBA" id="ARBA00022989"/>
    </source>
</evidence>
<dbReference type="Proteomes" id="UP000295252">
    <property type="component" value="Chromosome VIII"/>
</dbReference>
<keyword evidence="5" id="KW-0472">Membrane</keyword>
<dbReference type="STRING" id="49390.A0A068UQQ8"/>
<keyword evidence="3" id="KW-0812">Transmembrane</keyword>
<comment type="similarity">
    <text evidence="2">Belongs to the UPF0496 family.</text>
</comment>
<keyword evidence="4" id="KW-1133">Transmembrane helix</keyword>
<dbReference type="OMA" id="HEIWAKI"/>
<dbReference type="Pfam" id="PF05055">
    <property type="entry name" value="DUF677"/>
    <property type="match status" value="1"/>
</dbReference>
<name>A0A068UQQ8_COFCA</name>
<proteinExistence type="inferred from homology"/>
<protein>
    <submittedName>
        <fullName evidence="7">Uncharacterized protein</fullName>
    </submittedName>
</protein>
<dbReference type="AlphaFoldDB" id="A0A068UQQ8"/>
<dbReference type="InterPro" id="IPR007749">
    <property type="entry name" value="DUF677"/>
</dbReference>
<reference evidence="8" key="1">
    <citation type="journal article" date="2014" name="Science">
        <title>The coffee genome provides insight into the convergent evolution of caffeine biosynthesis.</title>
        <authorList>
            <person name="Denoeud F."/>
            <person name="Carretero-Paulet L."/>
            <person name="Dereeper A."/>
            <person name="Droc G."/>
            <person name="Guyot R."/>
            <person name="Pietrella M."/>
            <person name="Zheng C."/>
            <person name="Alberti A."/>
            <person name="Anthony F."/>
            <person name="Aprea G."/>
            <person name="Aury J.M."/>
            <person name="Bento P."/>
            <person name="Bernard M."/>
            <person name="Bocs S."/>
            <person name="Campa C."/>
            <person name="Cenci A."/>
            <person name="Combes M.C."/>
            <person name="Crouzillat D."/>
            <person name="Da Silva C."/>
            <person name="Daddiego L."/>
            <person name="De Bellis F."/>
            <person name="Dussert S."/>
            <person name="Garsmeur O."/>
            <person name="Gayraud T."/>
            <person name="Guignon V."/>
            <person name="Jahn K."/>
            <person name="Jamilloux V."/>
            <person name="Joet T."/>
            <person name="Labadie K."/>
            <person name="Lan T."/>
            <person name="Leclercq J."/>
            <person name="Lepelley M."/>
            <person name="Leroy T."/>
            <person name="Li L.T."/>
            <person name="Librado P."/>
            <person name="Lopez L."/>
            <person name="Munoz A."/>
            <person name="Noel B."/>
            <person name="Pallavicini A."/>
            <person name="Perrotta G."/>
            <person name="Poncet V."/>
            <person name="Pot D."/>
            <person name="Priyono X."/>
            <person name="Rigoreau M."/>
            <person name="Rouard M."/>
            <person name="Rozas J."/>
            <person name="Tranchant-Dubreuil C."/>
            <person name="VanBuren R."/>
            <person name="Zhang Q."/>
            <person name="Andrade A.C."/>
            <person name="Argout X."/>
            <person name="Bertrand B."/>
            <person name="de Kochko A."/>
            <person name="Graziosi G."/>
            <person name="Henry R.J."/>
            <person name="Jayarama X."/>
            <person name="Ming R."/>
            <person name="Nagai C."/>
            <person name="Rounsley S."/>
            <person name="Sankoff D."/>
            <person name="Giuliano G."/>
            <person name="Albert V.A."/>
            <person name="Wincker P."/>
            <person name="Lashermes P."/>
        </authorList>
    </citation>
    <scope>NUCLEOTIDE SEQUENCE [LARGE SCALE GENOMIC DNA]</scope>
    <source>
        <strain evidence="8">cv. DH200-94</strain>
    </source>
</reference>